<protein>
    <submittedName>
        <fullName evidence="1">Uncharacterized protein</fullName>
    </submittedName>
</protein>
<dbReference type="EMBL" id="BKCJ011793836">
    <property type="protein sequence ID" value="GFD53403.1"/>
    <property type="molecule type" value="Genomic_DNA"/>
</dbReference>
<organism evidence="1">
    <name type="scientific">Tanacetum cinerariifolium</name>
    <name type="common">Dalmatian daisy</name>
    <name type="synonym">Chrysanthemum cinerariifolium</name>
    <dbReference type="NCBI Taxonomy" id="118510"/>
    <lineage>
        <taxon>Eukaryota</taxon>
        <taxon>Viridiplantae</taxon>
        <taxon>Streptophyta</taxon>
        <taxon>Embryophyta</taxon>
        <taxon>Tracheophyta</taxon>
        <taxon>Spermatophyta</taxon>
        <taxon>Magnoliopsida</taxon>
        <taxon>eudicotyledons</taxon>
        <taxon>Gunneridae</taxon>
        <taxon>Pentapetalae</taxon>
        <taxon>asterids</taxon>
        <taxon>campanulids</taxon>
        <taxon>Asterales</taxon>
        <taxon>Asteraceae</taxon>
        <taxon>Asteroideae</taxon>
        <taxon>Anthemideae</taxon>
        <taxon>Anthemidinae</taxon>
        <taxon>Tanacetum</taxon>
    </lineage>
</organism>
<dbReference type="AlphaFoldDB" id="A0A699X2X8"/>
<proteinExistence type="predicted"/>
<sequence>ISLSIKSGKAAVLLSMNMHADTGHAVALFYEGPALYYFDPNEGLSRFPGETVQLDLAVEELDETLKKYFEREKDWDFSFASLLVKTS</sequence>
<feature type="non-terminal residue" evidence="1">
    <location>
        <position position="1"/>
    </location>
</feature>
<accession>A0A699X2X8</accession>
<reference evidence="1" key="1">
    <citation type="journal article" date="2019" name="Sci. Rep.">
        <title>Draft genome of Tanacetum cinerariifolium, the natural source of mosquito coil.</title>
        <authorList>
            <person name="Yamashiro T."/>
            <person name="Shiraishi A."/>
            <person name="Satake H."/>
            <person name="Nakayama K."/>
        </authorList>
    </citation>
    <scope>NUCLEOTIDE SEQUENCE</scope>
</reference>
<gene>
    <name evidence="1" type="ORF">Tci_925372</name>
</gene>
<dbReference type="InterPro" id="IPR038765">
    <property type="entry name" value="Papain-like_cys_pep_sf"/>
</dbReference>
<dbReference type="Gene3D" id="3.90.70.20">
    <property type="match status" value="1"/>
</dbReference>
<name>A0A699X2X8_TANCI</name>
<evidence type="ECO:0000313" key="1">
    <source>
        <dbReference type="EMBL" id="GFD53403.1"/>
    </source>
</evidence>
<comment type="caution">
    <text evidence="1">The sequence shown here is derived from an EMBL/GenBank/DDBJ whole genome shotgun (WGS) entry which is preliminary data.</text>
</comment>
<dbReference type="SUPFAM" id="SSF54001">
    <property type="entry name" value="Cysteine proteinases"/>
    <property type="match status" value="1"/>
</dbReference>